<organism evidence="1 2">
    <name type="scientific">Saguinus oedipus</name>
    <name type="common">Cotton-top tamarin</name>
    <name type="synonym">Oedipomidas oedipus</name>
    <dbReference type="NCBI Taxonomy" id="9490"/>
    <lineage>
        <taxon>Eukaryota</taxon>
        <taxon>Metazoa</taxon>
        <taxon>Chordata</taxon>
        <taxon>Craniata</taxon>
        <taxon>Vertebrata</taxon>
        <taxon>Euteleostomi</taxon>
        <taxon>Mammalia</taxon>
        <taxon>Eutheria</taxon>
        <taxon>Euarchontoglires</taxon>
        <taxon>Primates</taxon>
        <taxon>Haplorrhini</taxon>
        <taxon>Platyrrhini</taxon>
        <taxon>Cebidae</taxon>
        <taxon>Callitrichinae</taxon>
        <taxon>Saguinus</taxon>
    </lineage>
</organism>
<dbReference type="Proteomes" id="UP001266305">
    <property type="component" value="Unassembled WGS sequence"/>
</dbReference>
<keyword evidence="2" id="KW-1185">Reference proteome</keyword>
<reference evidence="1 2" key="1">
    <citation type="submission" date="2023-05" db="EMBL/GenBank/DDBJ databases">
        <title>B98-5 Cell Line De Novo Hybrid Assembly: An Optical Mapping Approach.</title>
        <authorList>
            <person name="Kananen K."/>
            <person name="Auerbach J.A."/>
            <person name="Kautto E."/>
            <person name="Blachly J.S."/>
        </authorList>
    </citation>
    <scope>NUCLEOTIDE SEQUENCE [LARGE SCALE GENOMIC DNA]</scope>
    <source>
        <strain evidence="1">B95-8</strain>
        <tissue evidence="1">Cell line</tissue>
    </source>
</reference>
<accession>A0ABQ9ULE0</accession>
<evidence type="ECO:0000313" key="1">
    <source>
        <dbReference type="EMBL" id="KAK2097057.1"/>
    </source>
</evidence>
<sequence>MLRVDNKDKLEETSGLKILQTGVGSVSNGRRPLLCDLRCGLGAAEHPESRGWTCGLIQPGSCFLEDQRAVAGVSCRGWGW</sequence>
<evidence type="ECO:0000313" key="2">
    <source>
        <dbReference type="Proteomes" id="UP001266305"/>
    </source>
</evidence>
<protein>
    <submittedName>
        <fullName evidence="1">Uncharacterized protein</fullName>
    </submittedName>
</protein>
<dbReference type="EMBL" id="JASSZA010000012">
    <property type="protein sequence ID" value="KAK2097057.1"/>
    <property type="molecule type" value="Genomic_DNA"/>
</dbReference>
<proteinExistence type="predicted"/>
<gene>
    <name evidence="1" type="ORF">P7K49_026091</name>
</gene>
<name>A0ABQ9ULE0_SAGOE</name>
<comment type="caution">
    <text evidence="1">The sequence shown here is derived from an EMBL/GenBank/DDBJ whole genome shotgun (WGS) entry which is preliminary data.</text>
</comment>